<keyword evidence="3" id="KW-1185">Reference proteome</keyword>
<name>A0A941FHJ3_9ACTN</name>
<dbReference type="EMBL" id="JAGTPG010000002">
    <property type="protein sequence ID" value="MBR8643496.1"/>
    <property type="molecule type" value="Genomic_DNA"/>
</dbReference>
<dbReference type="AlphaFoldDB" id="A0A941FHJ3"/>
<evidence type="ECO:0000313" key="2">
    <source>
        <dbReference type="EMBL" id="MBR8643496.1"/>
    </source>
</evidence>
<proteinExistence type="predicted"/>
<evidence type="ECO:0000313" key="3">
    <source>
        <dbReference type="Proteomes" id="UP000682308"/>
    </source>
</evidence>
<reference evidence="2 3" key="1">
    <citation type="submission" date="2021-04" db="EMBL/GenBank/DDBJ databases">
        <title>Characterization of the biosynthetic gene cluster of new lipopeptides with antitumor activity in the genome of the marine Streptomyces PHM034.</title>
        <authorList>
            <person name="Ceniceros A."/>
            <person name="Canedo L."/>
            <person name="Mendez C."/>
            <person name="Olano C."/>
            <person name="Schleissner C."/>
            <person name="Cuevas C."/>
            <person name="De La Calle F."/>
            <person name="Salas J.A."/>
        </authorList>
    </citation>
    <scope>NUCLEOTIDE SEQUENCE [LARGE SCALE GENOMIC DNA]</scope>
    <source>
        <strain evidence="2 3">PHM034</strain>
    </source>
</reference>
<feature type="compositionally biased region" description="Low complexity" evidence="1">
    <location>
        <begin position="9"/>
        <end position="20"/>
    </location>
</feature>
<organism evidence="2 3">
    <name type="scientific">Streptomyces tuirus</name>
    <dbReference type="NCBI Taxonomy" id="68278"/>
    <lineage>
        <taxon>Bacteria</taxon>
        <taxon>Bacillati</taxon>
        <taxon>Actinomycetota</taxon>
        <taxon>Actinomycetes</taxon>
        <taxon>Kitasatosporales</taxon>
        <taxon>Streptomycetaceae</taxon>
        <taxon>Streptomyces</taxon>
    </lineage>
</organism>
<gene>
    <name evidence="2" type="ORF">KEF29_39415</name>
</gene>
<sequence length="46" mass="4839">MAIERTCRSESASAHSSFSSWTAVGGSASEMSALTDTGSVISRDWK</sequence>
<protein>
    <submittedName>
        <fullName evidence="2">Uncharacterized protein</fullName>
    </submittedName>
</protein>
<dbReference type="Proteomes" id="UP000682308">
    <property type="component" value="Unassembled WGS sequence"/>
</dbReference>
<accession>A0A941FHJ3</accession>
<comment type="caution">
    <text evidence="2">The sequence shown here is derived from an EMBL/GenBank/DDBJ whole genome shotgun (WGS) entry which is preliminary data.</text>
</comment>
<feature type="region of interest" description="Disordered" evidence="1">
    <location>
        <begin position="1"/>
        <end position="28"/>
    </location>
</feature>
<evidence type="ECO:0000256" key="1">
    <source>
        <dbReference type="SAM" id="MobiDB-lite"/>
    </source>
</evidence>